<dbReference type="GO" id="GO:0009081">
    <property type="term" value="P:branched-chain amino acid metabolic process"/>
    <property type="evidence" value="ECO:0007669"/>
    <property type="project" value="InterPro"/>
</dbReference>
<evidence type="ECO:0000256" key="5">
    <source>
        <dbReference type="ARBA" id="ARBA00022898"/>
    </source>
</evidence>
<evidence type="ECO:0000313" key="8">
    <source>
        <dbReference type="Proteomes" id="UP001515480"/>
    </source>
</evidence>
<dbReference type="InterPro" id="IPR005786">
    <property type="entry name" value="B_amino_transII"/>
</dbReference>
<dbReference type="GO" id="GO:0004084">
    <property type="term" value="F:branched-chain-amino-acid transaminase activity"/>
    <property type="evidence" value="ECO:0007669"/>
    <property type="project" value="InterPro"/>
</dbReference>
<evidence type="ECO:0000256" key="4">
    <source>
        <dbReference type="ARBA" id="ARBA00022679"/>
    </source>
</evidence>
<dbReference type="InterPro" id="IPR001544">
    <property type="entry name" value="Aminotrans_IV"/>
</dbReference>
<evidence type="ECO:0008006" key="9">
    <source>
        <dbReference type="Google" id="ProtNLM"/>
    </source>
</evidence>
<keyword evidence="5" id="KW-0663">Pyridoxal phosphate</keyword>
<dbReference type="CDD" id="cd01557">
    <property type="entry name" value="BCAT_beta_family"/>
    <property type="match status" value="1"/>
</dbReference>
<sequence>MLAARALRGMRASRRGMSTAPDWSKLGFDFYPTRSMLRYDHDGSGWNGGTLQQDFELKVHALSNVLHYGQAIFEGLKCFHCADGSVRVFNSGANAKRLRSGCERLQMPVVPAPMFDEALDRVIKDNLDFIPPYGTGGAMYLRPFLFGHGGKLGLGPAPSYTFCIVASPVGAYYKGGLQAIDGLVIEQYDRAAPRGVGNIKCAGNYAPDVQPSSAAKANGFPICLYLDAKENAYVEEFSTSNFIGITQDGTLVTPSSPSILPSCTKGVILQIAADLGIKVEVRPVPWAEVATFREVAACGTAVVLTPIQSLTRGDKVVRFDSFDTIKKLYDAVTQLQVGLVEDKHNYTRVVAKKPLH</sequence>
<dbReference type="InterPro" id="IPR043132">
    <property type="entry name" value="BCAT-like_C"/>
</dbReference>
<organism evidence="7 8">
    <name type="scientific">Prymnesium parvum</name>
    <name type="common">Toxic golden alga</name>
    <dbReference type="NCBI Taxonomy" id="97485"/>
    <lineage>
        <taxon>Eukaryota</taxon>
        <taxon>Haptista</taxon>
        <taxon>Haptophyta</taxon>
        <taxon>Prymnesiophyceae</taxon>
        <taxon>Prymnesiales</taxon>
        <taxon>Prymnesiaceae</taxon>
        <taxon>Prymnesium</taxon>
    </lineage>
</organism>
<dbReference type="AlphaFoldDB" id="A0AB34K0Y0"/>
<evidence type="ECO:0000313" key="7">
    <source>
        <dbReference type="EMBL" id="KAL1526987.1"/>
    </source>
</evidence>
<keyword evidence="4" id="KW-0808">Transferase</keyword>
<comment type="cofactor">
    <cofactor evidence="1">
        <name>pyridoxal 5'-phosphate</name>
        <dbReference type="ChEBI" id="CHEBI:597326"/>
    </cofactor>
</comment>
<dbReference type="SUPFAM" id="SSF56752">
    <property type="entry name" value="D-aminoacid aminotransferase-like PLP-dependent enzymes"/>
    <property type="match status" value="1"/>
</dbReference>
<dbReference type="PIRSF" id="PIRSF006468">
    <property type="entry name" value="BCAT1"/>
    <property type="match status" value="1"/>
</dbReference>
<evidence type="ECO:0000256" key="2">
    <source>
        <dbReference type="ARBA" id="ARBA00009320"/>
    </source>
</evidence>
<comment type="similarity">
    <text evidence="2">Belongs to the class-IV pyridoxal-phosphate-dependent aminotransferase family.</text>
</comment>
<comment type="caution">
    <text evidence="7">The sequence shown here is derived from an EMBL/GenBank/DDBJ whole genome shotgun (WGS) entry which is preliminary data.</text>
</comment>
<proteinExistence type="inferred from homology"/>
<keyword evidence="8" id="KW-1185">Reference proteome</keyword>
<dbReference type="NCBIfam" id="TIGR01123">
    <property type="entry name" value="ilvE_II"/>
    <property type="match status" value="1"/>
</dbReference>
<dbReference type="Proteomes" id="UP001515480">
    <property type="component" value="Unassembled WGS sequence"/>
</dbReference>
<dbReference type="NCBIfam" id="NF009897">
    <property type="entry name" value="PRK13357.1"/>
    <property type="match status" value="1"/>
</dbReference>
<dbReference type="InterPro" id="IPR036038">
    <property type="entry name" value="Aminotransferase-like"/>
</dbReference>
<dbReference type="PANTHER" id="PTHR42825:SF2">
    <property type="entry name" value="BRANCHED-CHAIN-AMINO-ACID AMINOTRANSFERASE 3, CHLOROPLASTIC-RELATED"/>
    <property type="match status" value="1"/>
</dbReference>
<dbReference type="Pfam" id="PF01063">
    <property type="entry name" value="Aminotran_4"/>
    <property type="match status" value="1"/>
</dbReference>
<dbReference type="PANTHER" id="PTHR42825">
    <property type="entry name" value="AMINO ACID AMINOTRANSFERASE"/>
    <property type="match status" value="1"/>
</dbReference>
<accession>A0AB34K0Y0</accession>
<evidence type="ECO:0000256" key="1">
    <source>
        <dbReference type="ARBA" id="ARBA00001933"/>
    </source>
</evidence>
<keyword evidence="3" id="KW-0032">Aminotransferase</keyword>
<feature type="modified residue" description="N6-(pyridoxal phosphate)lysine" evidence="6">
    <location>
        <position position="200"/>
    </location>
</feature>
<reference evidence="7 8" key="1">
    <citation type="journal article" date="2024" name="Science">
        <title>Giant polyketide synthase enzymes in the biosynthesis of giant marine polyether toxins.</title>
        <authorList>
            <person name="Fallon T.R."/>
            <person name="Shende V.V."/>
            <person name="Wierzbicki I.H."/>
            <person name="Pendleton A.L."/>
            <person name="Watervoot N.F."/>
            <person name="Auber R.P."/>
            <person name="Gonzalez D.J."/>
            <person name="Wisecaver J.H."/>
            <person name="Moore B.S."/>
        </authorList>
    </citation>
    <scope>NUCLEOTIDE SEQUENCE [LARGE SCALE GENOMIC DNA]</scope>
    <source>
        <strain evidence="7 8">12B1</strain>
    </source>
</reference>
<evidence type="ECO:0000256" key="6">
    <source>
        <dbReference type="PIRSR" id="PIRSR006468-1"/>
    </source>
</evidence>
<dbReference type="InterPro" id="IPR033939">
    <property type="entry name" value="BCAT_family"/>
</dbReference>
<dbReference type="EMBL" id="JBGBPQ010000003">
    <property type="protein sequence ID" value="KAL1526987.1"/>
    <property type="molecule type" value="Genomic_DNA"/>
</dbReference>
<name>A0AB34K0Y0_PRYPA</name>
<dbReference type="Gene3D" id="3.20.10.10">
    <property type="entry name" value="D-amino Acid Aminotransferase, subunit A, domain 2"/>
    <property type="match status" value="1"/>
</dbReference>
<gene>
    <name evidence="7" type="ORF">AB1Y20_015676</name>
</gene>
<protein>
    <recommendedName>
        <fullName evidence="9">Branched-chain-amino-acid transaminase</fullName>
    </recommendedName>
</protein>
<dbReference type="Gene3D" id="3.30.470.10">
    <property type="match status" value="1"/>
</dbReference>
<evidence type="ECO:0000256" key="3">
    <source>
        <dbReference type="ARBA" id="ARBA00022576"/>
    </source>
</evidence>
<dbReference type="InterPro" id="IPR043131">
    <property type="entry name" value="BCAT-like_N"/>
</dbReference>